<dbReference type="InterPro" id="IPR050297">
    <property type="entry name" value="LipidA_mod_glycosyltrf_83"/>
</dbReference>
<dbReference type="Proteomes" id="UP000229554">
    <property type="component" value="Unassembled WGS sequence"/>
</dbReference>
<keyword evidence="5 8" id="KW-0812">Transmembrane</keyword>
<sequence>MGGIYSFIYDITYSYICPTCILTCMKLVFFFRRHSQLLIPLSLCVGASLLFFFRLDVPTLQAWDEAWYGAIAQEIVKSNNWLFLKWQGEPFLDHPPLGMWLMALSYTIFGVTEFSTRLPSVLAGIFTVLLVYLSTLYIYKKKSIGVVAAIIMATSVWYLLRVRSGNLDALLTFFFIATYYTSIRSNYNSAWFPISMLFFGCLIMTKTLIGTSILPIIVFLNWQHLFLKKSWKYIIAGVIIFSIVVLPWYSAQYAAYLNFADHHFKTIGLRNQSIFSFFIINPSQPLFYLHMGVRKWYYLWIVATGYSILSLRWRSVKTASVFLWFICVLFPFLGSEKTELWHLIPVYLPLSLITSSGIYYIGEDVRNYIVAVKNRSISVITSFLSQKNFNFVYVVAFLFMGVLQFSVLYPEIYPQYPYTSDIVDVGKNAKIYARGKLYLNESFLPIIAFYSGKDTYSAGDIIDFWKSNESANTSVVVGKWGIERLKNENINPKILYHNSSYYIITH</sequence>
<name>A0A2M8KRX4_9BACT</name>
<feature type="transmembrane region" description="Helical" evidence="8">
    <location>
        <begin position="121"/>
        <end position="138"/>
    </location>
</feature>
<dbReference type="GO" id="GO:0009103">
    <property type="term" value="P:lipopolysaccharide biosynthetic process"/>
    <property type="evidence" value="ECO:0007669"/>
    <property type="project" value="UniProtKB-ARBA"/>
</dbReference>
<proteinExistence type="predicted"/>
<keyword evidence="6 8" id="KW-1133">Transmembrane helix</keyword>
<evidence type="ECO:0000313" key="11">
    <source>
        <dbReference type="Proteomes" id="UP000229554"/>
    </source>
</evidence>
<feature type="transmembrane region" description="Helical" evidence="8">
    <location>
        <begin position="12"/>
        <end position="30"/>
    </location>
</feature>
<feature type="transmembrane region" description="Helical" evidence="8">
    <location>
        <begin position="97"/>
        <end position="114"/>
    </location>
</feature>
<dbReference type="GO" id="GO:0005886">
    <property type="term" value="C:plasma membrane"/>
    <property type="evidence" value="ECO:0007669"/>
    <property type="project" value="UniProtKB-SubCell"/>
</dbReference>
<evidence type="ECO:0000256" key="5">
    <source>
        <dbReference type="ARBA" id="ARBA00022692"/>
    </source>
</evidence>
<feature type="transmembrane region" description="Helical" evidence="8">
    <location>
        <begin position="195"/>
        <end position="219"/>
    </location>
</feature>
<keyword evidence="4" id="KW-0808">Transferase</keyword>
<evidence type="ECO:0000313" key="10">
    <source>
        <dbReference type="EMBL" id="PJE62653.1"/>
    </source>
</evidence>
<keyword evidence="7 8" id="KW-0472">Membrane</keyword>
<feature type="transmembrane region" description="Helical" evidence="8">
    <location>
        <begin position="37"/>
        <end position="55"/>
    </location>
</feature>
<feature type="transmembrane region" description="Helical" evidence="8">
    <location>
        <begin position="391"/>
        <end position="409"/>
    </location>
</feature>
<gene>
    <name evidence="10" type="ORF">COU88_03850</name>
</gene>
<reference evidence="11" key="1">
    <citation type="submission" date="2017-09" db="EMBL/GenBank/DDBJ databases">
        <title>Depth-based differentiation of microbial function through sediment-hosted aquifers and enrichment of novel symbionts in the deep terrestrial subsurface.</title>
        <authorList>
            <person name="Probst A.J."/>
            <person name="Ladd B."/>
            <person name="Jarett J.K."/>
            <person name="Geller-Mcgrath D.E."/>
            <person name="Sieber C.M.K."/>
            <person name="Emerson J.B."/>
            <person name="Anantharaman K."/>
            <person name="Thomas B.C."/>
            <person name="Malmstrom R."/>
            <person name="Stieglmeier M."/>
            <person name="Klingl A."/>
            <person name="Woyke T."/>
            <person name="Ryan C.M."/>
            <person name="Banfield J.F."/>
        </authorList>
    </citation>
    <scope>NUCLEOTIDE SEQUENCE [LARGE SCALE GENOMIC DNA]</scope>
</reference>
<dbReference type="InterPro" id="IPR038731">
    <property type="entry name" value="RgtA/B/C-like"/>
</dbReference>
<evidence type="ECO:0000256" key="8">
    <source>
        <dbReference type="SAM" id="Phobius"/>
    </source>
</evidence>
<feature type="transmembrane region" description="Helical" evidence="8">
    <location>
        <begin position="144"/>
        <end position="160"/>
    </location>
</feature>
<organism evidence="10 11">
    <name type="scientific">Candidatus Roizmanbacteria bacterium CG10_big_fil_rev_8_21_14_0_10_39_6</name>
    <dbReference type="NCBI Taxonomy" id="1974853"/>
    <lineage>
        <taxon>Bacteria</taxon>
        <taxon>Candidatus Roizmaniibacteriota</taxon>
    </lineage>
</organism>
<dbReference type="Pfam" id="PF13231">
    <property type="entry name" value="PMT_2"/>
    <property type="match status" value="1"/>
</dbReference>
<comment type="caution">
    <text evidence="10">The sequence shown here is derived from an EMBL/GenBank/DDBJ whole genome shotgun (WGS) entry which is preliminary data.</text>
</comment>
<keyword evidence="3" id="KW-0328">Glycosyltransferase</keyword>
<evidence type="ECO:0000256" key="4">
    <source>
        <dbReference type="ARBA" id="ARBA00022679"/>
    </source>
</evidence>
<dbReference type="EMBL" id="PFED01000154">
    <property type="protein sequence ID" value="PJE62653.1"/>
    <property type="molecule type" value="Genomic_DNA"/>
</dbReference>
<dbReference type="GO" id="GO:0010041">
    <property type="term" value="P:response to iron(III) ion"/>
    <property type="evidence" value="ECO:0007669"/>
    <property type="project" value="TreeGrafter"/>
</dbReference>
<accession>A0A2M8KRX4</accession>
<evidence type="ECO:0000259" key="9">
    <source>
        <dbReference type="Pfam" id="PF13231"/>
    </source>
</evidence>
<keyword evidence="2" id="KW-1003">Cell membrane</keyword>
<evidence type="ECO:0000256" key="7">
    <source>
        <dbReference type="ARBA" id="ARBA00023136"/>
    </source>
</evidence>
<evidence type="ECO:0000256" key="3">
    <source>
        <dbReference type="ARBA" id="ARBA00022676"/>
    </source>
</evidence>
<feature type="transmembrane region" description="Helical" evidence="8">
    <location>
        <begin position="295"/>
        <end position="311"/>
    </location>
</feature>
<feature type="transmembrane region" description="Helical" evidence="8">
    <location>
        <begin position="318"/>
        <end position="334"/>
    </location>
</feature>
<comment type="subcellular location">
    <subcellularLocation>
        <location evidence="1">Cell membrane</location>
        <topology evidence="1">Multi-pass membrane protein</topology>
    </subcellularLocation>
</comment>
<protein>
    <recommendedName>
        <fullName evidence="9">Glycosyltransferase RgtA/B/C/D-like domain-containing protein</fullName>
    </recommendedName>
</protein>
<dbReference type="PANTHER" id="PTHR33908:SF3">
    <property type="entry name" value="UNDECAPRENYL PHOSPHATE-ALPHA-4-AMINO-4-DEOXY-L-ARABINOSE ARABINOSYL TRANSFERASE"/>
    <property type="match status" value="1"/>
</dbReference>
<feature type="transmembrane region" description="Helical" evidence="8">
    <location>
        <begin position="167"/>
        <end position="183"/>
    </location>
</feature>
<feature type="domain" description="Glycosyltransferase RgtA/B/C/D-like" evidence="9">
    <location>
        <begin position="93"/>
        <end position="248"/>
    </location>
</feature>
<evidence type="ECO:0000256" key="2">
    <source>
        <dbReference type="ARBA" id="ARBA00022475"/>
    </source>
</evidence>
<dbReference type="PANTHER" id="PTHR33908">
    <property type="entry name" value="MANNOSYLTRANSFERASE YKCB-RELATED"/>
    <property type="match status" value="1"/>
</dbReference>
<dbReference type="GO" id="GO:0016763">
    <property type="term" value="F:pentosyltransferase activity"/>
    <property type="evidence" value="ECO:0007669"/>
    <property type="project" value="TreeGrafter"/>
</dbReference>
<feature type="transmembrane region" description="Helical" evidence="8">
    <location>
        <begin position="231"/>
        <end position="249"/>
    </location>
</feature>
<evidence type="ECO:0000256" key="6">
    <source>
        <dbReference type="ARBA" id="ARBA00022989"/>
    </source>
</evidence>
<feature type="transmembrane region" description="Helical" evidence="8">
    <location>
        <begin position="340"/>
        <end position="361"/>
    </location>
</feature>
<evidence type="ECO:0000256" key="1">
    <source>
        <dbReference type="ARBA" id="ARBA00004651"/>
    </source>
</evidence>
<dbReference type="AlphaFoldDB" id="A0A2M8KRX4"/>